<protein>
    <submittedName>
        <fullName evidence="1">Uncharacterized protein</fullName>
    </submittedName>
</protein>
<sequence length="108" mass="12190">MMDDNAEVLRQQTFRRPPRVATLRGTFRKIWCVADATAVARWAQHHRDHNRTANGFMCLAHTTEQSVEWSAANSTVHNEVGIHYKEDMAQQIAARESPTSSEGTEGPL</sequence>
<keyword evidence="4" id="KW-1185">Reference proteome</keyword>
<dbReference type="EMBL" id="QXFT01000009">
    <property type="protein sequence ID" value="KAE9360100.1"/>
    <property type="molecule type" value="Genomic_DNA"/>
</dbReference>
<evidence type="ECO:0000313" key="3">
    <source>
        <dbReference type="Proteomes" id="UP000429607"/>
    </source>
</evidence>
<evidence type="ECO:0000313" key="2">
    <source>
        <dbReference type="EMBL" id="KAE9360100.1"/>
    </source>
</evidence>
<name>A0A6A3NPJ2_9STRA</name>
<dbReference type="AlphaFoldDB" id="A0A6A3NPJ2"/>
<accession>A0A6A3NPJ2</accession>
<reference evidence="1 3" key="1">
    <citation type="submission" date="2018-09" db="EMBL/GenBank/DDBJ databases">
        <title>Genomic investigation of the strawberry pathogen Phytophthora fragariae indicates pathogenicity is determined by transcriptional variation in three key races.</title>
        <authorList>
            <person name="Adams T.M."/>
            <person name="Armitage A.D."/>
            <person name="Sobczyk M.K."/>
            <person name="Bates H.J."/>
            <person name="Dunwell J.M."/>
            <person name="Nellist C.F."/>
            <person name="Harrison R.J."/>
        </authorList>
    </citation>
    <scope>NUCLEOTIDE SEQUENCE [LARGE SCALE GENOMIC DNA]</scope>
    <source>
        <strain evidence="1 3">SCRP249</strain>
        <strain evidence="2 4">SCRP333</strain>
    </source>
</reference>
<organism evidence="1 3">
    <name type="scientific">Phytophthora rubi</name>
    <dbReference type="NCBI Taxonomy" id="129364"/>
    <lineage>
        <taxon>Eukaryota</taxon>
        <taxon>Sar</taxon>
        <taxon>Stramenopiles</taxon>
        <taxon>Oomycota</taxon>
        <taxon>Peronosporomycetes</taxon>
        <taxon>Peronosporales</taxon>
        <taxon>Peronosporaceae</taxon>
        <taxon>Phytophthora</taxon>
    </lineage>
</organism>
<comment type="caution">
    <text evidence="1">The sequence shown here is derived from an EMBL/GenBank/DDBJ whole genome shotgun (WGS) entry which is preliminary data.</text>
</comment>
<evidence type="ECO:0000313" key="1">
    <source>
        <dbReference type="EMBL" id="KAE9047304.1"/>
    </source>
</evidence>
<evidence type="ECO:0000313" key="4">
    <source>
        <dbReference type="Proteomes" id="UP000434957"/>
    </source>
</evidence>
<dbReference type="Proteomes" id="UP000429607">
    <property type="component" value="Unassembled WGS sequence"/>
</dbReference>
<proteinExistence type="predicted"/>
<gene>
    <name evidence="1" type="ORF">PR001_g4265</name>
    <name evidence="2" type="ORF">PR003_g418</name>
</gene>
<dbReference type="Proteomes" id="UP000434957">
    <property type="component" value="Unassembled WGS sequence"/>
</dbReference>
<dbReference type="EMBL" id="QXFV01000171">
    <property type="protein sequence ID" value="KAE9047304.1"/>
    <property type="molecule type" value="Genomic_DNA"/>
</dbReference>